<proteinExistence type="predicted"/>
<name>A0ABP5P945_9ACTN</name>
<protein>
    <submittedName>
        <fullName evidence="1">Uncharacterized protein</fullName>
    </submittedName>
</protein>
<evidence type="ECO:0000313" key="2">
    <source>
        <dbReference type="Proteomes" id="UP001499843"/>
    </source>
</evidence>
<reference evidence="2" key="1">
    <citation type="journal article" date="2019" name="Int. J. Syst. Evol. Microbiol.">
        <title>The Global Catalogue of Microorganisms (GCM) 10K type strain sequencing project: providing services to taxonomists for standard genome sequencing and annotation.</title>
        <authorList>
            <consortium name="The Broad Institute Genomics Platform"/>
            <consortium name="The Broad Institute Genome Sequencing Center for Infectious Disease"/>
            <person name="Wu L."/>
            <person name="Ma J."/>
        </authorList>
    </citation>
    <scope>NUCLEOTIDE SEQUENCE [LARGE SCALE GENOMIC DNA]</scope>
    <source>
        <strain evidence="2">JCM 16114</strain>
    </source>
</reference>
<dbReference type="EMBL" id="BAAAQX010000008">
    <property type="protein sequence ID" value="GAA2208306.1"/>
    <property type="molecule type" value="Genomic_DNA"/>
</dbReference>
<evidence type="ECO:0000313" key="1">
    <source>
        <dbReference type="EMBL" id="GAA2208306.1"/>
    </source>
</evidence>
<gene>
    <name evidence="1" type="ORF">GCM10009850_037640</name>
</gene>
<comment type="caution">
    <text evidence="1">The sequence shown here is derived from an EMBL/GenBank/DDBJ whole genome shotgun (WGS) entry which is preliminary data.</text>
</comment>
<organism evidence="1 2">
    <name type="scientific">Nonomuraea monospora</name>
    <dbReference type="NCBI Taxonomy" id="568818"/>
    <lineage>
        <taxon>Bacteria</taxon>
        <taxon>Bacillati</taxon>
        <taxon>Actinomycetota</taxon>
        <taxon>Actinomycetes</taxon>
        <taxon>Streptosporangiales</taxon>
        <taxon>Streptosporangiaceae</taxon>
        <taxon>Nonomuraea</taxon>
    </lineage>
</organism>
<dbReference type="Proteomes" id="UP001499843">
    <property type="component" value="Unassembled WGS sequence"/>
</dbReference>
<keyword evidence="2" id="KW-1185">Reference proteome</keyword>
<accession>A0ABP5P945</accession>
<sequence>MAVARLAERLGMDPVVLEGYGDRPHTRSDHLRLAAGYLGWKSAPAGSTAM</sequence>